<dbReference type="GeneID" id="123049834"/>
<dbReference type="PANTHER" id="PTHR33248">
    <property type="entry name" value="ZINC ION-BINDING PROTEIN"/>
    <property type="match status" value="1"/>
</dbReference>
<dbReference type="InterPro" id="IPR010666">
    <property type="entry name" value="Znf_GRF"/>
</dbReference>
<feature type="coiled-coil region" evidence="5">
    <location>
        <begin position="164"/>
        <end position="191"/>
    </location>
</feature>
<dbReference type="Gramene" id="TraesJUL2D03G01257230.1">
    <property type="protein sequence ID" value="TraesJUL2D03G01257230.1"/>
    <property type="gene ID" value="TraesJUL2D03G01257230"/>
</dbReference>
<dbReference type="Gramene" id="TraesARI2D03G01265670.1">
    <property type="protein sequence ID" value="TraesARI2D03G01265670.1"/>
    <property type="gene ID" value="TraesARI2D03G01265670"/>
</dbReference>
<dbReference type="Gramene" id="TraesRN2D0100999100.1">
    <property type="protein sequence ID" value="TraesRN2D0100999100.1"/>
    <property type="gene ID" value="TraesRN2D0100999100"/>
</dbReference>
<dbReference type="Pfam" id="PF06839">
    <property type="entry name" value="Zn_ribbon_GRF"/>
    <property type="match status" value="1"/>
</dbReference>
<dbReference type="Gramene" id="TraesSTA2D03G01238180.1">
    <property type="protein sequence ID" value="TraesSTA2D03G01238180.1"/>
    <property type="gene ID" value="TraesSTA2D03G01238180"/>
</dbReference>
<reference evidence="7" key="1">
    <citation type="submission" date="2018-08" db="EMBL/GenBank/DDBJ databases">
        <authorList>
            <person name="Rossello M."/>
        </authorList>
    </citation>
    <scope>NUCLEOTIDE SEQUENCE [LARGE SCALE GENOMIC DNA]</scope>
    <source>
        <strain evidence="7">cv. Chinese Spring</strain>
    </source>
</reference>
<dbReference type="Gramene" id="TraesSYM2D03G01264970.1">
    <property type="protein sequence ID" value="TraesSYM2D03G01264970.1"/>
    <property type="gene ID" value="TraesSYM2D03G01264970"/>
</dbReference>
<keyword evidence="2 4" id="KW-0863">Zinc-finger</keyword>
<dbReference type="PROSITE" id="PS51999">
    <property type="entry name" value="ZF_GRF"/>
    <property type="match status" value="1"/>
</dbReference>
<keyword evidence="5" id="KW-0175">Coiled coil</keyword>
<sequence length="232" mass="26539">MAELKHKPFEQVRRAIMKILKLNEATHELNLHHILCVRTVPSAAPYHVLTDIIGEASWMAFLKVSLLQVRAFRLLACWTVKKRDSVPNASDSNNTTVPDEGYESDDGTWPNCKHDRPCTIETSWRTEDPGRRFFPCPLFMHSGEDCKFSKWLDKKFPENAIKVINRLQDDVESLQLQVDNMKCELEELRHRQSKRATGEAVASDGDRCPCGSSPCHLACRNRSKPPRVARDN</sequence>
<dbReference type="EnsemblPlants" id="TraesCS2D02G419900.1">
    <property type="protein sequence ID" value="TraesCS2D02G419900.1"/>
    <property type="gene ID" value="TraesCS2D02G419900"/>
</dbReference>
<evidence type="ECO:0000256" key="1">
    <source>
        <dbReference type="ARBA" id="ARBA00022723"/>
    </source>
</evidence>
<dbReference type="OMA" id="THLNIRY"/>
<reference evidence="7" key="2">
    <citation type="submission" date="2018-10" db="UniProtKB">
        <authorList>
            <consortium name="EnsemblPlants"/>
        </authorList>
    </citation>
    <scope>IDENTIFICATION</scope>
</reference>
<dbReference type="Proteomes" id="UP000019116">
    <property type="component" value="Chromosome 2D"/>
</dbReference>
<dbReference type="Gramene" id="TraesJAG2D03G01255420.1">
    <property type="protein sequence ID" value="TraesJAG2D03G01255420.1"/>
    <property type="gene ID" value="TraesJAG2D03G01255420"/>
</dbReference>
<evidence type="ECO:0000313" key="7">
    <source>
        <dbReference type="EnsemblPlants" id="TraesCS2D02G419900.1"/>
    </source>
</evidence>
<organism evidence="7">
    <name type="scientific">Triticum aestivum</name>
    <name type="common">Wheat</name>
    <dbReference type="NCBI Taxonomy" id="4565"/>
    <lineage>
        <taxon>Eukaryota</taxon>
        <taxon>Viridiplantae</taxon>
        <taxon>Streptophyta</taxon>
        <taxon>Embryophyta</taxon>
        <taxon>Tracheophyta</taxon>
        <taxon>Spermatophyta</taxon>
        <taxon>Magnoliopsida</taxon>
        <taxon>Liliopsida</taxon>
        <taxon>Poales</taxon>
        <taxon>Poaceae</taxon>
        <taxon>BOP clade</taxon>
        <taxon>Pooideae</taxon>
        <taxon>Triticodae</taxon>
        <taxon>Triticeae</taxon>
        <taxon>Triticinae</taxon>
        <taxon>Triticum</taxon>
    </lineage>
</organism>
<gene>
    <name evidence="7" type="primary">LOC123049834</name>
</gene>
<evidence type="ECO:0000256" key="3">
    <source>
        <dbReference type="ARBA" id="ARBA00022833"/>
    </source>
</evidence>
<evidence type="ECO:0000259" key="6">
    <source>
        <dbReference type="PROSITE" id="PS51999"/>
    </source>
</evidence>
<protein>
    <recommendedName>
        <fullName evidence="6">GRF-type domain-containing protein</fullName>
    </recommendedName>
</protein>
<accession>A0A1D5UQP9</accession>
<dbReference type="Gramene" id="TraesMAC2D03G01247450.1">
    <property type="protein sequence ID" value="TraesMAC2D03G01247450.1"/>
    <property type="gene ID" value="TraesMAC2D03G01247450"/>
</dbReference>
<name>A0A1D5UQP9_WHEAT</name>
<dbReference type="AlphaFoldDB" id="A0A1D5UQP9"/>
<dbReference type="RefSeq" id="XP_044328636.1">
    <property type="nucleotide sequence ID" value="XM_044472701.1"/>
</dbReference>
<keyword evidence="1" id="KW-0479">Metal-binding</keyword>
<dbReference type="Gramene" id="TraesCAD_scaffold_071348_01G000200.1">
    <property type="protein sequence ID" value="TraesCAD_scaffold_071348_01G000200.1"/>
    <property type="gene ID" value="TraesCAD_scaffold_071348_01G000200"/>
</dbReference>
<dbReference type="Gramene" id="TraesCS2D03G0946500.1">
    <property type="protein sequence ID" value="TraesCS2D03G0946500.1.CDS"/>
    <property type="gene ID" value="TraesCS2D03G0946500"/>
</dbReference>
<evidence type="ECO:0000256" key="4">
    <source>
        <dbReference type="PROSITE-ProRule" id="PRU01343"/>
    </source>
</evidence>
<dbReference type="Gramene" id="TraesLDM2D03G01249820.1">
    <property type="protein sequence ID" value="TraesLDM2D03G01249820.1"/>
    <property type="gene ID" value="TraesLDM2D03G01249820"/>
</dbReference>
<dbReference type="Gramene" id="TraesLAC2D03G01200850.1">
    <property type="protein sequence ID" value="TraesLAC2D03G01200850.1"/>
    <property type="gene ID" value="TraesLAC2D03G01200850"/>
</dbReference>
<feature type="domain" description="GRF-type" evidence="6">
    <location>
        <begin position="112"/>
        <end position="155"/>
    </location>
</feature>
<dbReference type="OrthoDB" id="580775at2759"/>
<evidence type="ECO:0000256" key="2">
    <source>
        <dbReference type="ARBA" id="ARBA00022771"/>
    </source>
</evidence>
<dbReference type="Gramene" id="TraesPARA_EIv1.0_0727380.1">
    <property type="protein sequence ID" value="TraesPARA_EIv1.0_0727380.1.CDS"/>
    <property type="gene ID" value="TraesPARA_EIv1.0_0727380"/>
</dbReference>
<keyword evidence="3" id="KW-0862">Zinc</keyword>
<dbReference type="Gramene" id="TraesNOR2D03G01265870.1">
    <property type="protein sequence ID" value="TraesNOR2D03G01265870.1"/>
    <property type="gene ID" value="TraesNOR2D03G01265870"/>
</dbReference>
<proteinExistence type="predicted"/>
<dbReference type="Gramene" id="TraesCS2D02G419900.1">
    <property type="protein sequence ID" value="TraesCS2D02G419900.1"/>
    <property type="gene ID" value="TraesCS2D02G419900"/>
</dbReference>
<dbReference type="Gramene" id="TraesROB_scaffold_067687_01G000200.1">
    <property type="protein sequence ID" value="TraesROB_scaffold_067687_01G000200.1"/>
    <property type="gene ID" value="TraesROB_scaffold_067687_01G000200"/>
</dbReference>
<evidence type="ECO:0000256" key="5">
    <source>
        <dbReference type="SAM" id="Coils"/>
    </source>
</evidence>
<evidence type="ECO:0000313" key="8">
    <source>
        <dbReference type="Proteomes" id="UP000019116"/>
    </source>
</evidence>
<dbReference type="ExpressionAtlas" id="A0A1D5UQP9">
    <property type="expression patterns" value="baseline"/>
</dbReference>
<dbReference type="GO" id="GO:0008270">
    <property type="term" value="F:zinc ion binding"/>
    <property type="evidence" value="ECO:0007669"/>
    <property type="project" value="UniProtKB-KW"/>
</dbReference>
<keyword evidence="8" id="KW-1185">Reference proteome</keyword>
<dbReference type="Gramene" id="TraesWEE_scaffold_082295_01G000200.1">
    <property type="protein sequence ID" value="TraesWEE_scaffold_082295_01G000200.1"/>
    <property type="gene ID" value="TraesWEE_scaffold_082295_01G000200"/>
</dbReference>